<dbReference type="OrthoDB" id="9786100at2"/>
<dbReference type="PANTHER" id="PTHR43404">
    <property type="entry name" value="LIPOPOLYSACCHARIDE CHOLINEPHOSPHOTRANSFERASE LICD"/>
    <property type="match status" value="1"/>
</dbReference>
<feature type="domain" description="LicD/FKTN/FKRP nucleotidyltransferase" evidence="1">
    <location>
        <begin position="42"/>
        <end position="273"/>
    </location>
</feature>
<reference evidence="3" key="1">
    <citation type="submission" date="2016-11" db="EMBL/GenBank/DDBJ databases">
        <authorList>
            <person name="Varghese N."/>
            <person name="Submissions S."/>
        </authorList>
    </citation>
    <scope>NUCLEOTIDE SEQUENCE [LARGE SCALE GENOMIC DNA]</scope>
    <source>
        <strain evidence="3">DSM 3071</strain>
    </source>
</reference>
<sequence>MSFVFTEDYFKEETRHGFTITSTMKRCWACQLRVVGAIDDICERYNLKYFAYWGTLLGAVRSHGMIPWDDDIDLAMTRDSFNGLVEHIDELPDTLHLIGKDASNFPFTGFYRITNTDHIRWTDDYLKDNYDFPMMAGVDIFVFDYIPREREIYNSICQILQVTLDAADLIVENPQDPSLPQKIVNIQNFIGHRLDPSSDKSIVYQLQELYEIAAQSTFPEEADDLGMYNHMMYHDPGQHFPKEAFDHMIRVPFETGTIVIPERYDLFLTHRFGSDYIIPQKLKGAHNYPYYRSELKMIDDYCRENNTDEPIVKCNLQEEMDRYIYN</sequence>
<dbReference type="GO" id="GO:0009100">
    <property type="term" value="P:glycoprotein metabolic process"/>
    <property type="evidence" value="ECO:0007669"/>
    <property type="project" value="UniProtKB-ARBA"/>
</dbReference>
<dbReference type="RefSeq" id="WP_073387216.1">
    <property type="nucleotide sequence ID" value="NZ_FQXK01000014.1"/>
</dbReference>
<dbReference type="EMBL" id="FQXK01000014">
    <property type="protein sequence ID" value="SHI17490.1"/>
    <property type="molecule type" value="Genomic_DNA"/>
</dbReference>
<name>A0A1M5YZX9_BUTFI</name>
<dbReference type="Proteomes" id="UP000184278">
    <property type="component" value="Unassembled WGS sequence"/>
</dbReference>
<gene>
    <name evidence="2" type="ORF">SAMN02745229_01860</name>
</gene>
<proteinExistence type="predicted"/>
<organism evidence="2 3">
    <name type="scientific">Butyrivibrio fibrisolvens DSM 3071</name>
    <dbReference type="NCBI Taxonomy" id="1121131"/>
    <lineage>
        <taxon>Bacteria</taxon>
        <taxon>Bacillati</taxon>
        <taxon>Bacillota</taxon>
        <taxon>Clostridia</taxon>
        <taxon>Lachnospirales</taxon>
        <taxon>Lachnospiraceae</taxon>
        <taxon>Butyrivibrio</taxon>
    </lineage>
</organism>
<accession>A0A1M5YZX9</accession>
<dbReference type="GeneID" id="89508414"/>
<evidence type="ECO:0000313" key="2">
    <source>
        <dbReference type="EMBL" id="SHI17490.1"/>
    </source>
</evidence>
<dbReference type="STRING" id="1121131.SAMN02745229_01860"/>
<protein>
    <submittedName>
        <fullName evidence="2">Lipopolysaccharide cholinephosphotransferase</fullName>
    </submittedName>
</protein>
<evidence type="ECO:0000259" key="1">
    <source>
        <dbReference type="Pfam" id="PF04991"/>
    </source>
</evidence>
<dbReference type="GO" id="GO:0016740">
    <property type="term" value="F:transferase activity"/>
    <property type="evidence" value="ECO:0007669"/>
    <property type="project" value="UniProtKB-KW"/>
</dbReference>
<dbReference type="PANTHER" id="PTHR43404:SF2">
    <property type="entry name" value="LIPOPOLYSACCHARIDE CHOLINEPHOSPHOTRANSFERASE LICD"/>
    <property type="match status" value="1"/>
</dbReference>
<keyword evidence="3" id="KW-1185">Reference proteome</keyword>
<keyword evidence="2" id="KW-0808">Transferase</keyword>
<dbReference type="InterPro" id="IPR052942">
    <property type="entry name" value="LPS_cholinephosphotransferase"/>
</dbReference>
<dbReference type="AlphaFoldDB" id="A0A1M5YZX9"/>
<evidence type="ECO:0000313" key="3">
    <source>
        <dbReference type="Proteomes" id="UP000184278"/>
    </source>
</evidence>
<dbReference type="Pfam" id="PF04991">
    <property type="entry name" value="LicD"/>
    <property type="match status" value="1"/>
</dbReference>
<dbReference type="InterPro" id="IPR007074">
    <property type="entry name" value="LicD/FKTN/FKRP_NTP_transf"/>
</dbReference>